<keyword evidence="3" id="KW-1185">Reference proteome</keyword>
<dbReference type="AlphaFoldDB" id="A0A9X9QXM3"/>
<feature type="signal peptide" evidence="1">
    <location>
        <begin position="1"/>
        <end position="20"/>
    </location>
</feature>
<dbReference type="EMBL" id="CABFLZ010000011">
    <property type="protein sequence ID" value="VTY04602.1"/>
    <property type="molecule type" value="Genomic_DNA"/>
</dbReference>
<proteinExistence type="predicted"/>
<comment type="caution">
    <text evidence="2">The sequence shown here is derived from an EMBL/GenBank/DDBJ whole genome shotgun (WGS) entry which is preliminary data.</text>
</comment>
<sequence>MLNKHLFLSLLMAVSTATVSAETHHAHLVVEQIPMLMV</sequence>
<organism evidence="2 3">
    <name type="scientific">Neisseria subflava</name>
    <dbReference type="NCBI Taxonomy" id="28449"/>
    <lineage>
        <taxon>Bacteria</taxon>
        <taxon>Pseudomonadati</taxon>
        <taxon>Pseudomonadota</taxon>
        <taxon>Betaproteobacteria</taxon>
        <taxon>Neisseriales</taxon>
        <taxon>Neisseriaceae</taxon>
        <taxon>Neisseria</taxon>
    </lineage>
</organism>
<gene>
    <name evidence="2" type="ORF">ONOEEDHL_00109</name>
</gene>
<reference evidence="2" key="1">
    <citation type="submission" date="2019-05" db="EMBL/GenBank/DDBJ databases">
        <authorList>
            <person name="Hibberd M."/>
        </authorList>
    </citation>
    <scope>NUCLEOTIDE SEQUENCE</scope>
    <source>
        <strain evidence="2">Neisseria_subflava_BgEED23</strain>
    </source>
</reference>
<evidence type="ECO:0000256" key="1">
    <source>
        <dbReference type="SAM" id="SignalP"/>
    </source>
</evidence>
<name>A0A9X9QXM3_NEISU</name>
<evidence type="ECO:0000313" key="2">
    <source>
        <dbReference type="EMBL" id="VTY04602.1"/>
    </source>
</evidence>
<dbReference type="Proteomes" id="UP000626795">
    <property type="component" value="Unassembled WGS sequence"/>
</dbReference>
<accession>A0A9X9QXM3</accession>
<protein>
    <submittedName>
        <fullName evidence="2">Uncharacterized protein</fullName>
    </submittedName>
</protein>
<evidence type="ECO:0000313" key="3">
    <source>
        <dbReference type="Proteomes" id="UP000626795"/>
    </source>
</evidence>
<feature type="chain" id="PRO_5040905241" evidence="1">
    <location>
        <begin position="21"/>
        <end position="38"/>
    </location>
</feature>
<keyword evidence="1" id="KW-0732">Signal</keyword>